<dbReference type="AlphaFoldDB" id="A0AAN6PG65"/>
<comment type="caution">
    <text evidence="3">The sequence shown here is derived from an EMBL/GenBank/DDBJ whole genome shotgun (WGS) entry which is preliminary data.</text>
</comment>
<dbReference type="Gene3D" id="1.10.287.110">
    <property type="entry name" value="DnaJ domain"/>
    <property type="match status" value="1"/>
</dbReference>
<dbReference type="PROSITE" id="PS50076">
    <property type="entry name" value="DNAJ_2"/>
    <property type="match status" value="1"/>
</dbReference>
<dbReference type="Pfam" id="PF00226">
    <property type="entry name" value="DnaJ"/>
    <property type="match status" value="1"/>
</dbReference>
<organism evidence="3 4">
    <name type="scientific">Parachaetomium inaequale</name>
    <dbReference type="NCBI Taxonomy" id="2588326"/>
    <lineage>
        <taxon>Eukaryota</taxon>
        <taxon>Fungi</taxon>
        <taxon>Dikarya</taxon>
        <taxon>Ascomycota</taxon>
        <taxon>Pezizomycotina</taxon>
        <taxon>Sordariomycetes</taxon>
        <taxon>Sordariomycetidae</taxon>
        <taxon>Sordariales</taxon>
        <taxon>Chaetomiaceae</taxon>
        <taxon>Parachaetomium</taxon>
    </lineage>
</organism>
<dbReference type="CDD" id="cd06257">
    <property type="entry name" value="DnaJ"/>
    <property type="match status" value="1"/>
</dbReference>
<feature type="compositionally biased region" description="Basic and acidic residues" evidence="1">
    <location>
        <begin position="56"/>
        <end position="65"/>
    </location>
</feature>
<evidence type="ECO:0000313" key="3">
    <source>
        <dbReference type="EMBL" id="KAK4040127.1"/>
    </source>
</evidence>
<evidence type="ECO:0000256" key="1">
    <source>
        <dbReference type="SAM" id="MobiDB-lite"/>
    </source>
</evidence>
<protein>
    <recommendedName>
        <fullName evidence="2">J domain-containing protein</fullName>
    </recommendedName>
</protein>
<evidence type="ECO:0000313" key="4">
    <source>
        <dbReference type="Proteomes" id="UP001303115"/>
    </source>
</evidence>
<dbReference type="Proteomes" id="UP001303115">
    <property type="component" value="Unassembled WGS sequence"/>
</dbReference>
<sequence>MPLKKPSATLCRSSGVLSAFSPRPSISSPCSPRGRRTASPALGCARQRQFYASVHDGQRTDKRSASDPPRWPTSAHPTPYEILGLPRDSPYSKARYFQLAKLYHPDRQYHTADDGIPHLTKLERYRLVVAANEILSNPQKKRMYDVYGFGWENQTDPQTRHREADRAWRQEPGNPSMNATWEDWERWHQQGGSGEKQEQVFTSNIAFMAMISVFLVLGTWSQMTRAGTNSVSLLEMRDQKHAAISKELRERRNQKVRLDRDGRVESFLRQREFEKWPYDPPGHGLPAPGGSKVSD</sequence>
<evidence type="ECO:0000259" key="2">
    <source>
        <dbReference type="PROSITE" id="PS50076"/>
    </source>
</evidence>
<dbReference type="EMBL" id="MU854384">
    <property type="protein sequence ID" value="KAK4040127.1"/>
    <property type="molecule type" value="Genomic_DNA"/>
</dbReference>
<dbReference type="SUPFAM" id="SSF46565">
    <property type="entry name" value="Chaperone J-domain"/>
    <property type="match status" value="1"/>
</dbReference>
<dbReference type="PRINTS" id="PR00625">
    <property type="entry name" value="JDOMAIN"/>
</dbReference>
<reference evidence="4" key="1">
    <citation type="journal article" date="2023" name="Mol. Phylogenet. Evol.">
        <title>Genome-scale phylogeny and comparative genomics of the fungal order Sordariales.</title>
        <authorList>
            <person name="Hensen N."/>
            <person name="Bonometti L."/>
            <person name="Westerberg I."/>
            <person name="Brannstrom I.O."/>
            <person name="Guillou S."/>
            <person name="Cros-Aarteil S."/>
            <person name="Calhoun S."/>
            <person name="Haridas S."/>
            <person name="Kuo A."/>
            <person name="Mondo S."/>
            <person name="Pangilinan J."/>
            <person name="Riley R."/>
            <person name="LaButti K."/>
            <person name="Andreopoulos B."/>
            <person name="Lipzen A."/>
            <person name="Chen C."/>
            <person name="Yan M."/>
            <person name="Daum C."/>
            <person name="Ng V."/>
            <person name="Clum A."/>
            <person name="Steindorff A."/>
            <person name="Ohm R.A."/>
            <person name="Martin F."/>
            <person name="Silar P."/>
            <person name="Natvig D.O."/>
            <person name="Lalanne C."/>
            <person name="Gautier V."/>
            <person name="Ament-Velasquez S.L."/>
            <person name="Kruys A."/>
            <person name="Hutchinson M.I."/>
            <person name="Powell A.J."/>
            <person name="Barry K."/>
            <person name="Miller A.N."/>
            <person name="Grigoriev I.V."/>
            <person name="Debuchy R."/>
            <person name="Gladieux P."/>
            <person name="Hiltunen Thoren M."/>
            <person name="Johannesson H."/>
        </authorList>
    </citation>
    <scope>NUCLEOTIDE SEQUENCE [LARGE SCALE GENOMIC DNA]</scope>
    <source>
        <strain evidence="4">CBS 284.82</strain>
    </source>
</reference>
<dbReference type="PROSITE" id="PS00636">
    <property type="entry name" value="DNAJ_1"/>
    <property type="match status" value="1"/>
</dbReference>
<feature type="region of interest" description="Disordered" evidence="1">
    <location>
        <begin position="275"/>
        <end position="295"/>
    </location>
</feature>
<proteinExistence type="predicted"/>
<keyword evidence="4" id="KW-1185">Reference proteome</keyword>
<dbReference type="SMART" id="SM00271">
    <property type="entry name" value="DnaJ"/>
    <property type="match status" value="1"/>
</dbReference>
<feature type="compositionally biased region" description="Low complexity" evidence="1">
    <location>
        <begin position="21"/>
        <end position="32"/>
    </location>
</feature>
<dbReference type="InterPro" id="IPR001623">
    <property type="entry name" value="DnaJ_domain"/>
</dbReference>
<dbReference type="InterPro" id="IPR050817">
    <property type="entry name" value="DjlA_DnaK_co-chaperone"/>
</dbReference>
<name>A0AAN6PG65_9PEZI</name>
<gene>
    <name evidence="3" type="ORF">C8A01DRAFT_46525</name>
</gene>
<dbReference type="PANTHER" id="PTHR24074">
    <property type="entry name" value="CO-CHAPERONE PROTEIN DJLA"/>
    <property type="match status" value="1"/>
</dbReference>
<feature type="domain" description="J" evidence="2">
    <location>
        <begin position="78"/>
        <end position="148"/>
    </location>
</feature>
<dbReference type="InterPro" id="IPR036869">
    <property type="entry name" value="J_dom_sf"/>
</dbReference>
<dbReference type="InterPro" id="IPR018253">
    <property type="entry name" value="DnaJ_domain_CS"/>
</dbReference>
<feature type="region of interest" description="Disordered" evidence="1">
    <location>
        <begin position="20"/>
        <end position="83"/>
    </location>
</feature>
<accession>A0AAN6PG65</accession>